<dbReference type="PANTHER" id="PTHR10909">
    <property type="entry name" value="ELECTRON TRANSPORT OXIDOREDUCTASE"/>
    <property type="match status" value="1"/>
</dbReference>
<dbReference type="Gene3D" id="1.20.140.10">
    <property type="entry name" value="Butyryl-CoA Dehydrogenase, subunit A, domain 3"/>
    <property type="match status" value="2"/>
</dbReference>
<accession>A0A0U1D5W9</accession>
<evidence type="ECO:0000313" key="6">
    <source>
        <dbReference type="Proteomes" id="UP000199601"/>
    </source>
</evidence>
<gene>
    <name evidence="5" type="ORF">BN000_01776</name>
</gene>
<keyword evidence="6" id="KW-1185">Reference proteome</keyword>
<organism evidence="5 6">
    <name type="scientific">Mycobacterium europaeum</name>
    <dbReference type="NCBI Taxonomy" id="761804"/>
    <lineage>
        <taxon>Bacteria</taxon>
        <taxon>Bacillati</taxon>
        <taxon>Actinomycetota</taxon>
        <taxon>Actinomycetes</taxon>
        <taxon>Mycobacteriales</taxon>
        <taxon>Mycobacteriaceae</taxon>
        <taxon>Mycobacterium</taxon>
        <taxon>Mycobacterium simiae complex</taxon>
    </lineage>
</organism>
<protein>
    <submittedName>
        <fullName evidence="5">Acyl-CoA dehydrogenase domain-containing protein</fullName>
    </submittedName>
</protein>
<dbReference type="PANTHER" id="PTHR10909:SF382">
    <property type="entry name" value="ACYL-COENZYME A OXIDASE"/>
    <property type="match status" value="1"/>
</dbReference>
<reference evidence="6" key="1">
    <citation type="submission" date="2015-03" db="EMBL/GenBank/DDBJ databases">
        <authorList>
            <person name="Urmite Genomes"/>
        </authorList>
    </citation>
    <scope>NUCLEOTIDE SEQUENCE [LARGE SCALE GENOMIC DNA]</scope>
    <source>
        <strain evidence="6">CSUR P1344</strain>
    </source>
</reference>
<sequence>MNTDRSASRYVVAQVEDSAGGERGAGGDGDEAARQGVRRALRHVVFGDQYHEQRRVRDAVVALNDTPQSHAAYAEQARKSYELLCTTVEELGGSSRQLAADHHKLAAIFDWSAALAPRLLPVLSGHFSLTIGAIERLGRGTAYQRQCLDELDTTAAVGVMLLTELGYGTNVLDQQTRAVWHREERRFTLSSPSGEACKWMPNVADPEVPKTTIVTARLIVDGTDEGVFPFLVRLRTKEGLAPGVDVVPLPEKGYAPMDNAMIRFTDVVLPEDALLCGDFARIDDDGTFTCDLPLRDRFHRSIGQLQTGRILLAAASVASARAALALTLRYAQQRLTSGKVLMSARDGVQRDLISSMARIYAMTAFANDVRARFADAAADPSDRDLRAMLAKPLLSYTAHDVLQTCRQRLGAQGMFRDNLITDYIGSAQGIITAEGENQSLQVATGRVLGRMDPALLRIAGMPEESPWWIAMLCERESTIAAAGRQGTHSGVGAIGPDSFAIVLSSATAERLAAQSLFAAAVREADPSARAVIEDLAAVYALERGLANAGWYAAAGLLTPQRAAQAEAELTKRYTALIAHLPTLAEAFDVPPLSAPISNDYIDAWLRFAGWQSAVGKHAAAAPRFGAGPGFMEDGQQESA</sequence>
<evidence type="ECO:0000313" key="5">
    <source>
        <dbReference type="EMBL" id="CQD08735.1"/>
    </source>
</evidence>
<dbReference type="GO" id="GO:0003997">
    <property type="term" value="F:acyl-CoA oxidase activity"/>
    <property type="evidence" value="ECO:0007669"/>
    <property type="project" value="InterPro"/>
</dbReference>
<evidence type="ECO:0000256" key="1">
    <source>
        <dbReference type="ARBA" id="ARBA00009347"/>
    </source>
</evidence>
<evidence type="ECO:0000256" key="2">
    <source>
        <dbReference type="ARBA" id="ARBA00022630"/>
    </source>
</evidence>
<dbReference type="SUPFAM" id="SSF47203">
    <property type="entry name" value="Acyl-CoA dehydrogenase C-terminal domain-like"/>
    <property type="match status" value="2"/>
</dbReference>
<dbReference type="InterPro" id="IPR036250">
    <property type="entry name" value="AcylCo_DH-like_C"/>
</dbReference>
<evidence type="ECO:0000259" key="4">
    <source>
        <dbReference type="Pfam" id="PF00441"/>
    </source>
</evidence>
<dbReference type="GO" id="GO:0071949">
    <property type="term" value="F:FAD binding"/>
    <property type="evidence" value="ECO:0007669"/>
    <property type="project" value="InterPro"/>
</dbReference>
<dbReference type="InterPro" id="IPR009100">
    <property type="entry name" value="AcylCoA_DH/oxidase_NM_dom_sf"/>
</dbReference>
<keyword evidence="3" id="KW-0274">FAD</keyword>
<dbReference type="SUPFAM" id="SSF56645">
    <property type="entry name" value="Acyl-CoA dehydrogenase NM domain-like"/>
    <property type="match status" value="1"/>
</dbReference>
<dbReference type="GO" id="GO:0033540">
    <property type="term" value="P:fatty acid beta-oxidation using acyl-CoA oxidase"/>
    <property type="evidence" value="ECO:0007669"/>
    <property type="project" value="TreeGrafter"/>
</dbReference>
<dbReference type="RefSeq" id="WP_090419916.1">
    <property type="nucleotide sequence ID" value="NZ_CTEC01000001.1"/>
</dbReference>
<dbReference type="Gene3D" id="2.40.110.10">
    <property type="entry name" value="Butyryl-CoA Dehydrogenase, subunit A, domain 2"/>
    <property type="match status" value="1"/>
</dbReference>
<comment type="similarity">
    <text evidence="1">Belongs to the acyl-CoA dehydrogenase family.</text>
</comment>
<keyword evidence="2" id="KW-0285">Flavoprotein</keyword>
<feature type="domain" description="Acyl-CoA dehydrogenase/oxidase C-terminal" evidence="4">
    <location>
        <begin position="300"/>
        <end position="439"/>
    </location>
</feature>
<name>A0A0U1D5W9_9MYCO</name>
<evidence type="ECO:0000256" key="3">
    <source>
        <dbReference type="ARBA" id="ARBA00022827"/>
    </source>
</evidence>
<dbReference type="GO" id="GO:0055088">
    <property type="term" value="P:lipid homeostasis"/>
    <property type="evidence" value="ECO:0007669"/>
    <property type="project" value="TreeGrafter"/>
</dbReference>
<dbReference type="InterPro" id="IPR012258">
    <property type="entry name" value="Acyl-CoA_oxidase"/>
</dbReference>
<dbReference type="Proteomes" id="UP000199601">
    <property type="component" value="Unassembled WGS sequence"/>
</dbReference>
<dbReference type="Pfam" id="PF00441">
    <property type="entry name" value="Acyl-CoA_dh_1"/>
    <property type="match status" value="1"/>
</dbReference>
<dbReference type="GO" id="GO:0005504">
    <property type="term" value="F:fatty acid binding"/>
    <property type="evidence" value="ECO:0007669"/>
    <property type="project" value="TreeGrafter"/>
</dbReference>
<dbReference type="AlphaFoldDB" id="A0A0U1D5W9"/>
<proteinExistence type="inferred from homology"/>
<dbReference type="InterPro" id="IPR009075">
    <property type="entry name" value="AcylCo_DH/oxidase_C"/>
</dbReference>
<dbReference type="InterPro" id="IPR046373">
    <property type="entry name" value="Acyl-CoA_Oxase/DH_mid-dom_sf"/>
</dbReference>
<dbReference type="EMBL" id="CTEC01000001">
    <property type="protein sequence ID" value="CQD08735.1"/>
    <property type="molecule type" value="Genomic_DNA"/>
</dbReference>